<name>A0AAV7PAN7_PLEWA</name>
<protein>
    <submittedName>
        <fullName evidence="2">Uncharacterized protein</fullName>
    </submittedName>
</protein>
<reference evidence="2" key="1">
    <citation type="journal article" date="2022" name="bioRxiv">
        <title>Sequencing and chromosome-scale assembly of the giantPleurodeles waltlgenome.</title>
        <authorList>
            <person name="Brown T."/>
            <person name="Elewa A."/>
            <person name="Iarovenko S."/>
            <person name="Subramanian E."/>
            <person name="Araus A.J."/>
            <person name="Petzold A."/>
            <person name="Susuki M."/>
            <person name="Suzuki K.-i.T."/>
            <person name="Hayashi T."/>
            <person name="Toyoda A."/>
            <person name="Oliveira C."/>
            <person name="Osipova E."/>
            <person name="Leigh N.D."/>
            <person name="Simon A."/>
            <person name="Yun M.H."/>
        </authorList>
    </citation>
    <scope>NUCLEOTIDE SEQUENCE</scope>
    <source>
        <strain evidence="2">20211129_DDA</strain>
        <tissue evidence="2">Liver</tissue>
    </source>
</reference>
<dbReference type="Proteomes" id="UP001066276">
    <property type="component" value="Chromosome 7"/>
</dbReference>
<evidence type="ECO:0000313" key="3">
    <source>
        <dbReference type="Proteomes" id="UP001066276"/>
    </source>
</evidence>
<evidence type="ECO:0000256" key="1">
    <source>
        <dbReference type="SAM" id="MobiDB-lite"/>
    </source>
</evidence>
<gene>
    <name evidence="2" type="ORF">NDU88_003814</name>
</gene>
<evidence type="ECO:0000313" key="2">
    <source>
        <dbReference type="EMBL" id="KAJ1125382.1"/>
    </source>
</evidence>
<organism evidence="2 3">
    <name type="scientific">Pleurodeles waltl</name>
    <name type="common">Iberian ribbed newt</name>
    <dbReference type="NCBI Taxonomy" id="8319"/>
    <lineage>
        <taxon>Eukaryota</taxon>
        <taxon>Metazoa</taxon>
        <taxon>Chordata</taxon>
        <taxon>Craniata</taxon>
        <taxon>Vertebrata</taxon>
        <taxon>Euteleostomi</taxon>
        <taxon>Amphibia</taxon>
        <taxon>Batrachia</taxon>
        <taxon>Caudata</taxon>
        <taxon>Salamandroidea</taxon>
        <taxon>Salamandridae</taxon>
        <taxon>Pleurodelinae</taxon>
        <taxon>Pleurodeles</taxon>
    </lineage>
</organism>
<proteinExistence type="predicted"/>
<feature type="region of interest" description="Disordered" evidence="1">
    <location>
        <begin position="1"/>
        <end position="24"/>
    </location>
</feature>
<comment type="caution">
    <text evidence="2">The sequence shown here is derived from an EMBL/GenBank/DDBJ whole genome shotgun (WGS) entry which is preliminary data.</text>
</comment>
<sequence>MPRTSAHAQADTQTPCKQTPGSLGPGMALKCPQATLAHVRELAARHPQSNVSSGCRVWEYAFIEVRRDGGAEKCAWKPGHPTA</sequence>
<dbReference type="AlphaFoldDB" id="A0AAV7PAN7"/>
<feature type="compositionally biased region" description="Polar residues" evidence="1">
    <location>
        <begin position="1"/>
        <end position="21"/>
    </location>
</feature>
<keyword evidence="3" id="KW-1185">Reference proteome</keyword>
<accession>A0AAV7PAN7</accession>
<dbReference type="EMBL" id="JANPWB010000011">
    <property type="protein sequence ID" value="KAJ1125382.1"/>
    <property type="molecule type" value="Genomic_DNA"/>
</dbReference>